<sequence length="265" mass="28241">MFLKSLEIAILYYVIVWLSNMAGVFHFNRPIIVGPLVGLILGDLHTGIILGATFESVFLGVIAVGGAVPADATIGSLMGTAIAILTHISGAKALAVAVPVSAVGVILMQITYAYMPLLLPKMDQLAKKGDEKGVVKYNFIMSALFPLLNTVIIFFSIFLGVNAVGNLLKIIPKFVQDGFTAAGAMLPAVGFAMLLNMLFKGKLVSYFFLGFALVVYLKLPNLAVAIIAIVLAITIYNTTAKNSNPVAENGNNQGKKKTEEEEFLS</sequence>
<keyword evidence="4 11" id="KW-0762">Sugar transport</keyword>
<keyword evidence="3" id="KW-1003">Cell membrane</keyword>
<dbReference type="PROSITE" id="PS51106">
    <property type="entry name" value="PTS_EIIC_TYPE_4"/>
    <property type="match status" value="1"/>
</dbReference>
<evidence type="ECO:0000313" key="12">
    <source>
        <dbReference type="Proteomes" id="UP000284822"/>
    </source>
</evidence>
<accession>A0A417ZB30</accession>
<keyword evidence="8 10" id="KW-0472">Membrane</keyword>
<dbReference type="Proteomes" id="UP000284822">
    <property type="component" value="Unassembled WGS sequence"/>
</dbReference>
<dbReference type="InterPro" id="IPR050303">
    <property type="entry name" value="GatZ_KbaZ_carbometab"/>
</dbReference>
<name>A0A417ZB30_9LACO</name>
<feature type="region of interest" description="Disordered" evidence="9">
    <location>
        <begin position="246"/>
        <end position="265"/>
    </location>
</feature>
<feature type="transmembrane region" description="Helical" evidence="10">
    <location>
        <begin position="94"/>
        <end position="119"/>
    </location>
</feature>
<evidence type="ECO:0000256" key="5">
    <source>
        <dbReference type="ARBA" id="ARBA00022683"/>
    </source>
</evidence>
<dbReference type="Pfam" id="PF03609">
    <property type="entry name" value="EII-Sor"/>
    <property type="match status" value="1"/>
</dbReference>
<evidence type="ECO:0000256" key="10">
    <source>
        <dbReference type="SAM" id="Phobius"/>
    </source>
</evidence>
<feature type="transmembrane region" description="Helical" evidence="10">
    <location>
        <begin position="57"/>
        <end position="88"/>
    </location>
</feature>
<reference evidence="11 12" key="1">
    <citation type="submission" date="2018-07" db="EMBL/GenBank/DDBJ databases">
        <title>Genome sequences of six Lactobacillus spp. isolated from bumble bee guts.</title>
        <authorList>
            <person name="Motta E.V.S."/>
            <person name="Moran N.A."/>
        </authorList>
    </citation>
    <scope>NUCLEOTIDE SEQUENCE [LARGE SCALE GENOMIC DNA]</scope>
    <source>
        <strain evidence="11 12">LV-8.1</strain>
    </source>
</reference>
<comment type="caution">
    <text evidence="11">The sequence shown here is derived from an EMBL/GenBank/DDBJ whole genome shotgun (WGS) entry which is preliminary data.</text>
</comment>
<evidence type="ECO:0000313" key="11">
    <source>
        <dbReference type="EMBL" id="RHW47865.1"/>
    </source>
</evidence>
<dbReference type="GO" id="GO:0005886">
    <property type="term" value="C:plasma membrane"/>
    <property type="evidence" value="ECO:0007669"/>
    <property type="project" value="UniProtKB-SubCell"/>
</dbReference>
<dbReference type="AlphaFoldDB" id="A0A417ZB30"/>
<feature type="transmembrane region" description="Helical" evidence="10">
    <location>
        <begin position="7"/>
        <end position="25"/>
    </location>
</feature>
<dbReference type="InterPro" id="IPR004700">
    <property type="entry name" value="PTS_IIC_man"/>
</dbReference>
<feature type="transmembrane region" description="Helical" evidence="10">
    <location>
        <begin position="206"/>
        <end position="236"/>
    </location>
</feature>
<feature type="transmembrane region" description="Helical" evidence="10">
    <location>
        <begin position="31"/>
        <end position="50"/>
    </location>
</feature>
<dbReference type="PANTHER" id="PTHR32502:SF8">
    <property type="entry name" value="N-ACETYLGALACTOSAMINE PERMEASE IIC COMPONENT 1"/>
    <property type="match status" value="1"/>
</dbReference>
<evidence type="ECO:0000256" key="8">
    <source>
        <dbReference type="ARBA" id="ARBA00023136"/>
    </source>
</evidence>
<evidence type="ECO:0000256" key="9">
    <source>
        <dbReference type="SAM" id="MobiDB-lite"/>
    </source>
</evidence>
<evidence type="ECO:0000256" key="3">
    <source>
        <dbReference type="ARBA" id="ARBA00022475"/>
    </source>
</evidence>
<keyword evidence="6 10" id="KW-0812">Transmembrane</keyword>
<keyword evidence="5" id="KW-0598">Phosphotransferase system</keyword>
<feature type="transmembrane region" description="Helical" evidence="10">
    <location>
        <begin position="179"/>
        <end position="199"/>
    </location>
</feature>
<dbReference type="PANTHER" id="PTHR32502">
    <property type="entry name" value="N-ACETYLGALACTOSAMINE PERMEASE II COMPONENT-RELATED"/>
    <property type="match status" value="1"/>
</dbReference>
<proteinExistence type="predicted"/>
<evidence type="ECO:0000256" key="7">
    <source>
        <dbReference type="ARBA" id="ARBA00022989"/>
    </source>
</evidence>
<dbReference type="RefSeq" id="WP_118910354.1">
    <property type="nucleotide sequence ID" value="NZ_QOCS01000007.1"/>
</dbReference>
<feature type="transmembrane region" description="Helical" evidence="10">
    <location>
        <begin position="139"/>
        <end position="159"/>
    </location>
</feature>
<dbReference type="EMBL" id="QOCS01000007">
    <property type="protein sequence ID" value="RHW47865.1"/>
    <property type="molecule type" value="Genomic_DNA"/>
</dbReference>
<evidence type="ECO:0000256" key="1">
    <source>
        <dbReference type="ARBA" id="ARBA00004651"/>
    </source>
</evidence>
<protein>
    <submittedName>
        <fullName evidence="11">PTS sugar transporter subunit IIC</fullName>
    </submittedName>
</protein>
<dbReference type="GO" id="GO:0009401">
    <property type="term" value="P:phosphoenolpyruvate-dependent sugar phosphotransferase system"/>
    <property type="evidence" value="ECO:0007669"/>
    <property type="project" value="UniProtKB-KW"/>
</dbReference>
<organism evidence="11 12">
    <name type="scientific">Bombilactobacillus bombi</name>
    <dbReference type="NCBI Taxonomy" id="1303590"/>
    <lineage>
        <taxon>Bacteria</taxon>
        <taxon>Bacillati</taxon>
        <taxon>Bacillota</taxon>
        <taxon>Bacilli</taxon>
        <taxon>Lactobacillales</taxon>
        <taxon>Lactobacillaceae</taxon>
        <taxon>Bombilactobacillus</taxon>
    </lineage>
</organism>
<evidence type="ECO:0000256" key="6">
    <source>
        <dbReference type="ARBA" id="ARBA00022692"/>
    </source>
</evidence>
<gene>
    <name evidence="11" type="ORF">DS832_03670</name>
</gene>
<comment type="subcellular location">
    <subcellularLocation>
        <location evidence="1">Cell membrane</location>
        <topology evidence="1">Multi-pass membrane protein</topology>
    </subcellularLocation>
</comment>
<evidence type="ECO:0000256" key="4">
    <source>
        <dbReference type="ARBA" id="ARBA00022597"/>
    </source>
</evidence>
<keyword evidence="7 10" id="KW-1133">Transmembrane helix</keyword>
<keyword evidence="2" id="KW-0813">Transport</keyword>
<evidence type="ECO:0000256" key="2">
    <source>
        <dbReference type="ARBA" id="ARBA00022448"/>
    </source>
</evidence>